<proteinExistence type="predicted"/>
<accession>A0A2V3INU2</accession>
<evidence type="ECO:0000313" key="1">
    <source>
        <dbReference type="EMBL" id="PXF43734.1"/>
    </source>
</evidence>
<dbReference type="EMBL" id="NBIV01000113">
    <property type="protein sequence ID" value="PXF43734.1"/>
    <property type="molecule type" value="Genomic_DNA"/>
</dbReference>
<organism evidence="1 2">
    <name type="scientific">Gracilariopsis chorda</name>
    <dbReference type="NCBI Taxonomy" id="448386"/>
    <lineage>
        <taxon>Eukaryota</taxon>
        <taxon>Rhodophyta</taxon>
        <taxon>Florideophyceae</taxon>
        <taxon>Rhodymeniophycidae</taxon>
        <taxon>Gracilariales</taxon>
        <taxon>Gracilariaceae</taxon>
        <taxon>Gracilariopsis</taxon>
    </lineage>
</organism>
<evidence type="ECO:0000313" key="2">
    <source>
        <dbReference type="Proteomes" id="UP000247409"/>
    </source>
</evidence>
<protein>
    <submittedName>
        <fullName evidence="1">Uncharacterized protein</fullName>
    </submittedName>
</protein>
<sequence length="55" mass="6205">MFTGDAHVFYQDHIKGKINDHDQAVAAIKARCHGETTQEGIVSTLESLRFEYLVL</sequence>
<dbReference type="Proteomes" id="UP000247409">
    <property type="component" value="Unassembled WGS sequence"/>
</dbReference>
<dbReference type="AlphaFoldDB" id="A0A2V3INU2"/>
<keyword evidence="2" id="KW-1185">Reference proteome</keyword>
<name>A0A2V3INU2_9FLOR</name>
<comment type="caution">
    <text evidence="1">The sequence shown here is derived from an EMBL/GenBank/DDBJ whole genome shotgun (WGS) entry which is preliminary data.</text>
</comment>
<reference evidence="1 2" key="1">
    <citation type="journal article" date="2018" name="Mol. Biol. Evol.">
        <title>Analysis of the draft genome of the red seaweed Gracilariopsis chorda provides insights into genome size evolution in Rhodophyta.</title>
        <authorList>
            <person name="Lee J."/>
            <person name="Yang E.C."/>
            <person name="Graf L."/>
            <person name="Yang J.H."/>
            <person name="Qiu H."/>
            <person name="Zel Zion U."/>
            <person name="Chan C.X."/>
            <person name="Stephens T.G."/>
            <person name="Weber A.P.M."/>
            <person name="Boo G.H."/>
            <person name="Boo S.M."/>
            <person name="Kim K.M."/>
            <person name="Shin Y."/>
            <person name="Jung M."/>
            <person name="Lee S.J."/>
            <person name="Yim H.S."/>
            <person name="Lee J.H."/>
            <person name="Bhattacharya D."/>
            <person name="Yoon H.S."/>
        </authorList>
    </citation>
    <scope>NUCLEOTIDE SEQUENCE [LARGE SCALE GENOMIC DNA]</scope>
    <source>
        <strain evidence="1 2">SKKU-2015</strain>
        <tissue evidence="1">Whole body</tissue>
    </source>
</reference>
<gene>
    <name evidence="1" type="ORF">BWQ96_06511</name>
</gene>